<sequence length="201" mass="21601">MHVLATLVFALSALAPLDDPPTEPVTINVVTFNGNGCGAGGGAAVYVAPDNTEFVVLVGGNSLIRVAAGAKATPGDARRSCQLNLRVNTPPGYTYAIGKVRFQGLATIEKGATASLRAAYSFQGQGNFRDNTYRFPGPFADWWERVDQSGQPTFLPCGEKRNLTMLTEMRAAAGTSDPTTTSYLYRDAGETRYELLWKRCP</sequence>
<organism evidence="1 2">
    <name type="scientific">Lentzea tibetensis</name>
    <dbReference type="NCBI Taxonomy" id="2591470"/>
    <lineage>
        <taxon>Bacteria</taxon>
        <taxon>Bacillati</taxon>
        <taxon>Actinomycetota</taxon>
        <taxon>Actinomycetes</taxon>
        <taxon>Pseudonocardiales</taxon>
        <taxon>Pseudonocardiaceae</taxon>
        <taxon>Lentzea</taxon>
    </lineage>
</organism>
<dbReference type="AlphaFoldDB" id="A0A563EI86"/>
<dbReference type="RefSeq" id="WP_146359922.1">
    <property type="nucleotide sequence ID" value="NZ_VOBR01000041.1"/>
</dbReference>
<name>A0A563EI86_9PSEU</name>
<dbReference type="Pfam" id="PF14273">
    <property type="entry name" value="DUF4360"/>
    <property type="match status" value="1"/>
</dbReference>
<comment type="caution">
    <text evidence="1">The sequence shown here is derived from an EMBL/GenBank/DDBJ whole genome shotgun (WGS) entry which is preliminary data.</text>
</comment>
<accession>A0A563EI86</accession>
<keyword evidence="2" id="KW-1185">Reference proteome</keyword>
<dbReference type="InterPro" id="IPR025649">
    <property type="entry name" value="DUF4360"/>
</dbReference>
<evidence type="ECO:0000313" key="2">
    <source>
        <dbReference type="Proteomes" id="UP000316639"/>
    </source>
</evidence>
<protein>
    <submittedName>
        <fullName evidence="1">DUF4360 domain-containing protein</fullName>
    </submittedName>
</protein>
<dbReference type="EMBL" id="VOBR01000041">
    <property type="protein sequence ID" value="TWP45452.1"/>
    <property type="molecule type" value="Genomic_DNA"/>
</dbReference>
<reference evidence="1 2" key="1">
    <citation type="submission" date="2019-07" db="EMBL/GenBank/DDBJ databases">
        <title>Lentzea xizangensis sp. nov., isolated from Qinghai-Tibetan Plateau Soils.</title>
        <authorList>
            <person name="Huang J."/>
        </authorList>
    </citation>
    <scope>NUCLEOTIDE SEQUENCE [LARGE SCALE GENOMIC DNA]</scope>
    <source>
        <strain evidence="1 2">FXJ1.1311</strain>
    </source>
</reference>
<dbReference type="PANTHER" id="PTHR38847:SF1">
    <property type="entry name" value="PSEUDOURIDINE SYNTHASE RSUA_RLUA-LIKE DOMAIN-CONTAINING PROTEIN"/>
    <property type="match status" value="1"/>
</dbReference>
<dbReference type="PANTHER" id="PTHR38847">
    <property type="match status" value="1"/>
</dbReference>
<dbReference type="OrthoDB" id="482707at2"/>
<proteinExistence type="predicted"/>
<evidence type="ECO:0000313" key="1">
    <source>
        <dbReference type="EMBL" id="TWP45452.1"/>
    </source>
</evidence>
<dbReference type="Proteomes" id="UP000316639">
    <property type="component" value="Unassembled WGS sequence"/>
</dbReference>
<gene>
    <name evidence="1" type="ORF">FKR81_39180</name>
</gene>